<keyword evidence="3" id="KW-1185">Reference proteome</keyword>
<evidence type="ECO:0000313" key="3">
    <source>
        <dbReference type="Proteomes" id="UP000032568"/>
    </source>
</evidence>
<evidence type="ECO:0000313" key="2">
    <source>
        <dbReference type="EMBL" id="WDE02472.1"/>
    </source>
</evidence>
<proteinExistence type="predicted"/>
<dbReference type="Proteomes" id="UP000032568">
    <property type="component" value="Chromosome pTact"/>
</dbReference>
<dbReference type="EMBL" id="CP059736">
    <property type="protein sequence ID" value="WDE02472.1"/>
    <property type="molecule type" value="Genomic_DNA"/>
</dbReference>
<gene>
    <name evidence="2" type="ORF">SG35_029115</name>
</gene>
<dbReference type="RefSeq" id="WP_044832679.1">
    <property type="nucleotide sequence ID" value="NZ_CP059736.1"/>
</dbReference>
<reference evidence="2 3" key="1">
    <citation type="journal article" date="2015" name="Genome Announc.">
        <title>Draft Genome Sequences of Marine Isolates of Thalassomonas viridans and Thalassomonas actiniarum.</title>
        <authorList>
            <person name="Olonade I."/>
            <person name="van Zyl L.J."/>
            <person name="Trindade M."/>
        </authorList>
    </citation>
    <scope>NUCLEOTIDE SEQUENCE [LARGE SCALE GENOMIC DNA]</scope>
    <source>
        <strain evidence="2 3">A5K-106</strain>
    </source>
</reference>
<dbReference type="AlphaFoldDB" id="A0AAF0C4N3"/>
<dbReference type="KEGG" id="tact:SG35_029115"/>
<sequence length="118" mass="13044">MNNSIIIKTLHYIGLLIFSVILWSINKPPYAISTLDIPMAKKEKLKIGCKADAIALAQQAATKAGYSTENQKITTKLKNNHWIIWFSSLDVNSRKKGQGFKVVIDSVTGETIQAVLGQ</sequence>
<keyword evidence="1" id="KW-0812">Transmembrane</keyword>
<organism evidence="2 3">
    <name type="scientific">Thalassomonas actiniarum</name>
    <dbReference type="NCBI Taxonomy" id="485447"/>
    <lineage>
        <taxon>Bacteria</taxon>
        <taxon>Pseudomonadati</taxon>
        <taxon>Pseudomonadota</taxon>
        <taxon>Gammaproteobacteria</taxon>
        <taxon>Alteromonadales</taxon>
        <taxon>Colwelliaceae</taxon>
        <taxon>Thalassomonas</taxon>
    </lineage>
</organism>
<feature type="transmembrane region" description="Helical" evidence="1">
    <location>
        <begin position="6"/>
        <end position="25"/>
    </location>
</feature>
<reference evidence="2 3" key="2">
    <citation type="journal article" date="2022" name="Mar. Drugs">
        <title>Bioassay-Guided Fractionation Leads to the Detection of Cholic Acid Generated by the Rare Thalassomonas sp.</title>
        <authorList>
            <person name="Pheiffer F."/>
            <person name="Schneider Y.K."/>
            <person name="Hansen E.H."/>
            <person name="Andersen J.H."/>
            <person name="Isaksson J."/>
            <person name="Busche T."/>
            <person name="R C."/>
            <person name="Kalinowski J."/>
            <person name="Zyl L.V."/>
            <person name="Trindade M."/>
        </authorList>
    </citation>
    <scope>NUCLEOTIDE SEQUENCE [LARGE SCALE GENOMIC DNA]</scope>
    <source>
        <strain evidence="2 3">A5K-106</strain>
    </source>
</reference>
<keyword evidence="1" id="KW-1133">Transmembrane helix</keyword>
<protein>
    <recommendedName>
        <fullName evidence="4">PepSY domain-containing protein</fullName>
    </recommendedName>
</protein>
<name>A0AAF0C4N3_9GAMM</name>
<keyword evidence="1" id="KW-0472">Membrane</keyword>
<accession>A0AAF0C4N3</accession>
<evidence type="ECO:0000256" key="1">
    <source>
        <dbReference type="SAM" id="Phobius"/>
    </source>
</evidence>
<evidence type="ECO:0008006" key="4">
    <source>
        <dbReference type="Google" id="ProtNLM"/>
    </source>
</evidence>